<dbReference type="SUPFAM" id="SSF50156">
    <property type="entry name" value="PDZ domain-like"/>
    <property type="match status" value="1"/>
</dbReference>
<evidence type="ECO:0000313" key="2">
    <source>
        <dbReference type="EMBL" id="KAK7084774.1"/>
    </source>
</evidence>
<dbReference type="InterPro" id="IPR047138">
    <property type="entry name" value="RHPN1_2"/>
</dbReference>
<evidence type="ECO:0008006" key="4">
    <source>
        <dbReference type="Google" id="ProtNLM"/>
    </source>
</evidence>
<feature type="region of interest" description="Disordered" evidence="1">
    <location>
        <begin position="67"/>
        <end position="140"/>
    </location>
</feature>
<gene>
    <name evidence="2" type="ORF">SK128_001972</name>
</gene>
<dbReference type="Gene3D" id="2.30.42.10">
    <property type="match status" value="1"/>
</dbReference>
<dbReference type="PANTHER" id="PTHR23031">
    <property type="entry name" value="RHOPHILIN"/>
    <property type="match status" value="1"/>
</dbReference>
<evidence type="ECO:0000256" key="1">
    <source>
        <dbReference type="SAM" id="MobiDB-lite"/>
    </source>
</evidence>
<accession>A0AAN9ADX6</accession>
<feature type="compositionally biased region" description="Basic and acidic residues" evidence="1">
    <location>
        <begin position="116"/>
        <end position="127"/>
    </location>
</feature>
<organism evidence="2 3">
    <name type="scientific">Halocaridina rubra</name>
    <name type="common">Hawaiian red shrimp</name>
    <dbReference type="NCBI Taxonomy" id="373956"/>
    <lineage>
        <taxon>Eukaryota</taxon>
        <taxon>Metazoa</taxon>
        <taxon>Ecdysozoa</taxon>
        <taxon>Arthropoda</taxon>
        <taxon>Crustacea</taxon>
        <taxon>Multicrustacea</taxon>
        <taxon>Malacostraca</taxon>
        <taxon>Eumalacostraca</taxon>
        <taxon>Eucarida</taxon>
        <taxon>Decapoda</taxon>
        <taxon>Pleocyemata</taxon>
        <taxon>Caridea</taxon>
        <taxon>Atyoidea</taxon>
        <taxon>Atyidae</taxon>
        <taxon>Halocaridina</taxon>
    </lineage>
</organism>
<evidence type="ECO:0000313" key="3">
    <source>
        <dbReference type="Proteomes" id="UP001381693"/>
    </source>
</evidence>
<sequence>MKSNAITFPFQRAGMNEGDLVVCIGTRDVKWFPHDEVVDLIRNAGNTLNLTLVTPCDKTVYKLPKSKSLKDISPHSTTSSSSGVSSNGSNSGSSNSSTTSSNSSHFGSVNSSSLSNRERTREKEKRNSWNPFKRSSSRDKLKSDSLINCNLILR</sequence>
<comment type="caution">
    <text evidence="2">The sequence shown here is derived from an EMBL/GenBank/DDBJ whole genome shotgun (WGS) entry which is preliminary data.</text>
</comment>
<feature type="compositionally biased region" description="Low complexity" evidence="1">
    <location>
        <begin position="76"/>
        <end position="115"/>
    </location>
</feature>
<dbReference type="InterPro" id="IPR036034">
    <property type="entry name" value="PDZ_sf"/>
</dbReference>
<dbReference type="PANTHER" id="PTHR23031:SF15">
    <property type="entry name" value="LD12055P"/>
    <property type="match status" value="1"/>
</dbReference>
<name>A0AAN9ADX6_HALRR</name>
<dbReference type="Proteomes" id="UP001381693">
    <property type="component" value="Unassembled WGS sequence"/>
</dbReference>
<dbReference type="GO" id="GO:0051497">
    <property type="term" value="P:negative regulation of stress fiber assembly"/>
    <property type="evidence" value="ECO:0007669"/>
    <property type="project" value="TreeGrafter"/>
</dbReference>
<protein>
    <recommendedName>
        <fullName evidence="4">PDZ domain-containing protein</fullName>
    </recommendedName>
</protein>
<dbReference type="AlphaFoldDB" id="A0AAN9ADX6"/>
<reference evidence="2 3" key="1">
    <citation type="submission" date="2023-11" db="EMBL/GenBank/DDBJ databases">
        <title>Halocaridina rubra genome assembly.</title>
        <authorList>
            <person name="Smith C."/>
        </authorList>
    </citation>
    <scope>NUCLEOTIDE SEQUENCE [LARGE SCALE GENOMIC DNA]</scope>
    <source>
        <strain evidence="2">EP-1</strain>
        <tissue evidence="2">Whole</tissue>
    </source>
</reference>
<proteinExistence type="predicted"/>
<keyword evidence="3" id="KW-1185">Reference proteome</keyword>
<dbReference type="EMBL" id="JAXCGZ010001985">
    <property type="protein sequence ID" value="KAK7084774.1"/>
    <property type="molecule type" value="Genomic_DNA"/>
</dbReference>